<evidence type="ECO:0000313" key="2">
    <source>
        <dbReference type="EMBL" id="MWV26361.1"/>
    </source>
</evidence>
<reference evidence="2 3" key="1">
    <citation type="submission" date="2019-12" db="EMBL/GenBank/DDBJ databases">
        <authorList>
            <person name="Lee S.D."/>
        </authorList>
    </citation>
    <scope>NUCLEOTIDE SEQUENCE [LARGE SCALE GENOMIC DNA]</scope>
    <source>
        <strain evidence="2 3">GH3-10</strain>
    </source>
</reference>
<accession>A0A844X7M3</accession>
<comment type="caution">
    <text evidence="2">The sequence shown here is derived from an EMBL/GenBank/DDBJ whole genome shotgun (WGS) entry which is preliminary data.</text>
</comment>
<dbReference type="AlphaFoldDB" id="A0A844X7M3"/>
<dbReference type="RefSeq" id="WP_160484061.1">
    <property type="nucleotide sequence ID" value="NZ_WUBR01000001.1"/>
</dbReference>
<dbReference type="EMBL" id="WUBR01000001">
    <property type="protein sequence ID" value="MWV26361.1"/>
    <property type="molecule type" value="Genomic_DNA"/>
</dbReference>
<dbReference type="NCBIfam" id="TIGR04433">
    <property type="entry name" value="UrcA_uranyl"/>
    <property type="match status" value="1"/>
</dbReference>
<reference evidence="2 3" key="2">
    <citation type="submission" date="2020-02" db="EMBL/GenBank/DDBJ databases">
        <title>Erythrobacter dongmakensis sp. nov., isolated from a tidal mudflat.</title>
        <authorList>
            <person name="Kim I.S."/>
        </authorList>
    </citation>
    <scope>NUCLEOTIDE SEQUENCE [LARGE SCALE GENOMIC DNA]</scope>
    <source>
        <strain evidence="2 3">GH3-10</strain>
    </source>
</reference>
<keyword evidence="3" id="KW-1185">Reference proteome</keyword>
<keyword evidence="1" id="KW-0732">Signal</keyword>
<name>A0A844X7M3_9SPHN</name>
<gene>
    <name evidence="2" type="ORF">GRF63_00445</name>
</gene>
<dbReference type="InterPro" id="IPR030972">
    <property type="entry name" value="UrcA_uranyl"/>
</dbReference>
<sequence length="110" mass="12136">MRSTSFTHLLNAGALVLASASLAFAPAVSAKETVDRQTSITHADLDLSTQEGVEELERRIDRAAKDVCGFNEVEVGTRARTREGRQCYRDAKRQLDRQFAQLVNEAQRGG</sequence>
<proteinExistence type="predicted"/>
<protein>
    <submittedName>
        <fullName evidence="2">UrcA family protein</fullName>
    </submittedName>
</protein>
<feature type="chain" id="PRO_5032440893" evidence="1">
    <location>
        <begin position="31"/>
        <end position="110"/>
    </location>
</feature>
<evidence type="ECO:0000256" key="1">
    <source>
        <dbReference type="SAM" id="SignalP"/>
    </source>
</evidence>
<feature type="signal peptide" evidence="1">
    <location>
        <begin position="1"/>
        <end position="30"/>
    </location>
</feature>
<evidence type="ECO:0000313" key="3">
    <source>
        <dbReference type="Proteomes" id="UP000461409"/>
    </source>
</evidence>
<dbReference type="Proteomes" id="UP000461409">
    <property type="component" value="Unassembled WGS sequence"/>
</dbReference>
<organism evidence="2 3">
    <name type="scientific">Aurantiacibacter rhizosphaerae</name>
    <dbReference type="NCBI Taxonomy" id="2691582"/>
    <lineage>
        <taxon>Bacteria</taxon>
        <taxon>Pseudomonadati</taxon>
        <taxon>Pseudomonadota</taxon>
        <taxon>Alphaproteobacteria</taxon>
        <taxon>Sphingomonadales</taxon>
        <taxon>Erythrobacteraceae</taxon>
        <taxon>Aurantiacibacter</taxon>
    </lineage>
</organism>